<dbReference type="AlphaFoldDB" id="U7V9R2"/>
<dbReference type="Proteomes" id="UP000017081">
    <property type="component" value="Unassembled WGS sequence"/>
</dbReference>
<protein>
    <recommendedName>
        <fullName evidence="3">Porin</fullName>
    </recommendedName>
</protein>
<evidence type="ECO:0000313" key="2">
    <source>
        <dbReference type="Proteomes" id="UP000017081"/>
    </source>
</evidence>
<evidence type="ECO:0008006" key="3">
    <source>
        <dbReference type="Google" id="ProtNLM"/>
    </source>
</evidence>
<comment type="caution">
    <text evidence="1">The sequence shown here is derived from an EMBL/GenBank/DDBJ whole genome shotgun (WGS) entry which is preliminary data.</text>
</comment>
<sequence>MKKNLIYLSAIFAVTTMAQGKELVNYPKVEIVEVEDVNIIKEETTFRPSGYLRIEYKGYGETEGHGDGLENSFSDTSVDPSIAQDEWNRGANNYSRLQTTFGVQATEKILLEGRIRDYNNLERDDESKDNSAKDGTETRMRLYYAHNNWLTSRIEYYNQENDDQELEYQLRMDLYKNKGAFVEKLVLAPKYYHLFPNSNGGNYVNAIGADLEYAGNLPLGIKWDGTLYLDYYFYNQDIITGSNGNDKEDKELVVEWEFYLRRHFELYTGNNYGINLDFEGGYDPYVFRQYDRYGFDSNKNSYVMKKSKNTYELYGQLAVSADYRVTENFVTTVGVGAEYRNWDNVNQDSASDWRWQPFAYVAMKTTF</sequence>
<keyword evidence="2" id="KW-1185">Reference proteome</keyword>
<organism evidence="1 2">
    <name type="scientific">Cetobacterium somerae ATCC BAA-474</name>
    <dbReference type="NCBI Taxonomy" id="1319815"/>
    <lineage>
        <taxon>Bacteria</taxon>
        <taxon>Fusobacteriati</taxon>
        <taxon>Fusobacteriota</taxon>
        <taxon>Fusobacteriia</taxon>
        <taxon>Fusobacteriales</taxon>
        <taxon>Fusobacteriaceae</taxon>
        <taxon>Cetobacterium</taxon>
    </lineage>
</organism>
<reference evidence="1 2" key="1">
    <citation type="submission" date="2013-08" db="EMBL/GenBank/DDBJ databases">
        <authorList>
            <person name="Weinstock G."/>
            <person name="Sodergren E."/>
            <person name="Wylie T."/>
            <person name="Fulton L."/>
            <person name="Fulton R."/>
            <person name="Fronick C."/>
            <person name="O'Laughlin M."/>
            <person name="Godfrey J."/>
            <person name="Miner T."/>
            <person name="Herter B."/>
            <person name="Appelbaum E."/>
            <person name="Cordes M."/>
            <person name="Lek S."/>
            <person name="Wollam A."/>
            <person name="Pepin K.H."/>
            <person name="Palsikar V.B."/>
            <person name="Mitreva M."/>
            <person name="Wilson R.K."/>
        </authorList>
    </citation>
    <scope>NUCLEOTIDE SEQUENCE [LARGE SCALE GENOMIC DNA]</scope>
    <source>
        <strain evidence="1 2">ATCC BAA-474</strain>
    </source>
</reference>
<name>U7V9R2_9FUSO</name>
<gene>
    <name evidence="1" type="ORF">HMPREF0202_02201</name>
</gene>
<dbReference type="EMBL" id="AXZF01000101">
    <property type="protein sequence ID" value="ERT67879.1"/>
    <property type="molecule type" value="Genomic_DNA"/>
</dbReference>
<dbReference type="eggNOG" id="ENOG502Z9AH">
    <property type="taxonomic scope" value="Bacteria"/>
</dbReference>
<dbReference type="RefSeq" id="WP_023051733.1">
    <property type="nucleotide sequence ID" value="NZ_CP173062.2"/>
</dbReference>
<accession>U7V9R2</accession>
<proteinExistence type="predicted"/>
<dbReference type="HOGENOM" id="CLU_751755_0_0_0"/>
<evidence type="ECO:0000313" key="1">
    <source>
        <dbReference type="EMBL" id="ERT67879.1"/>
    </source>
</evidence>